<dbReference type="InterPro" id="IPR051400">
    <property type="entry name" value="HAD-like_hydrolase"/>
</dbReference>
<evidence type="ECO:0000256" key="1">
    <source>
        <dbReference type="ARBA" id="ARBA00001946"/>
    </source>
</evidence>
<organism evidence="5 6">
    <name type="scientific">Candidatus Methanodesulfokora washburnensis</name>
    <dbReference type="NCBI Taxonomy" id="2478471"/>
    <lineage>
        <taxon>Archaea</taxon>
        <taxon>Thermoproteota</taxon>
        <taxon>Candidatus Korarchaeia</taxon>
        <taxon>Candidatus Korarchaeia incertae sedis</taxon>
        <taxon>Candidatus Methanodesulfokora</taxon>
    </lineage>
</organism>
<evidence type="ECO:0000313" key="5">
    <source>
        <dbReference type="EMBL" id="RSN78032.1"/>
    </source>
</evidence>
<evidence type="ECO:0000256" key="4">
    <source>
        <dbReference type="ARBA" id="ARBA00022842"/>
    </source>
</evidence>
<proteinExistence type="inferred from homology"/>
<comment type="caution">
    <text evidence="5">The sequence shown here is derived from an EMBL/GenBank/DDBJ whole genome shotgun (WGS) entry which is preliminary data.</text>
</comment>
<evidence type="ECO:0000256" key="3">
    <source>
        <dbReference type="ARBA" id="ARBA00022801"/>
    </source>
</evidence>
<dbReference type="SFLD" id="SFLDS00003">
    <property type="entry name" value="Haloacid_Dehalogenase"/>
    <property type="match status" value="1"/>
</dbReference>
<dbReference type="Gene3D" id="3.40.50.1000">
    <property type="entry name" value="HAD superfamily/HAD-like"/>
    <property type="match status" value="1"/>
</dbReference>
<dbReference type="EMBL" id="RCOS01000026">
    <property type="protein sequence ID" value="RSN78032.1"/>
    <property type="molecule type" value="Genomic_DNA"/>
</dbReference>
<dbReference type="InterPro" id="IPR006439">
    <property type="entry name" value="HAD-SF_hydro_IA"/>
</dbReference>
<evidence type="ECO:0000313" key="6">
    <source>
        <dbReference type="Proteomes" id="UP000277582"/>
    </source>
</evidence>
<dbReference type="NCBIfam" id="TIGR01549">
    <property type="entry name" value="HAD-SF-IA-v1"/>
    <property type="match status" value="1"/>
</dbReference>
<dbReference type="RefSeq" id="WP_125670358.1">
    <property type="nucleotide sequence ID" value="NZ_RCOS01000026.1"/>
</dbReference>
<sequence length="248" mass="28250">MYRFLFDLDDTLVDNMFMKYILPEVSRKIADIAGMDPEIIRRMIIDENIRRLKSGLYVEAFDWDDIITGVQASIGVGDPVLFSDEVIKFSRMASPKPGVKEVLRRIKSEEGRISLVTNGFLSYVLPILSKAGIIEFFDRIVTPDQTGYIKPMPEIFLAAVDRNEKIVHVGDSVSLDICGARRAGFDSALIMEIPPTLSELDPMRRVYAVAELIRKKFEIETYSFLVEGPCLPSYLITDIRELLHLIRR</sequence>
<accession>A0A3R9Q0I4</accession>
<dbReference type="SUPFAM" id="SSF56784">
    <property type="entry name" value="HAD-like"/>
    <property type="match status" value="1"/>
</dbReference>
<reference evidence="5 6" key="1">
    <citation type="submission" date="2018-10" db="EMBL/GenBank/DDBJ databases">
        <title>Co-occurring genomic capacity for anaerobic methane metabolism and dissimilatory sulfite reduction discovered in the Korarchaeota.</title>
        <authorList>
            <person name="Mckay L.J."/>
            <person name="Dlakic M."/>
            <person name="Fields M.W."/>
            <person name="Delmont T.O."/>
            <person name="Eren A.M."/>
            <person name="Jay Z.J."/>
            <person name="Klingelsmith K.B."/>
            <person name="Rusch D.B."/>
            <person name="Inskeep W.P."/>
        </authorList>
    </citation>
    <scope>NUCLEOTIDE SEQUENCE [LARGE SCALE GENOMIC DNA]</scope>
    <source>
        <strain evidence="5 6">MDKW</strain>
    </source>
</reference>
<keyword evidence="6" id="KW-1185">Reference proteome</keyword>
<dbReference type="OrthoDB" id="27736at2157"/>
<dbReference type="AlphaFoldDB" id="A0A3R9Q0I4"/>
<evidence type="ECO:0000256" key="2">
    <source>
        <dbReference type="ARBA" id="ARBA00007958"/>
    </source>
</evidence>
<gene>
    <name evidence="5" type="ORF">D6D85_01825</name>
</gene>
<keyword evidence="4" id="KW-0460">Magnesium</keyword>
<comment type="cofactor">
    <cofactor evidence="1">
        <name>Mg(2+)</name>
        <dbReference type="ChEBI" id="CHEBI:18420"/>
    </cofactor>
</comment>
<dbReference type="Proteomes" id="UP000277582">
    <property type="component" value="Unassembled WGS sequence"/>
</dbReference>
<dbReference type="InterPro" id="IPR023198">
    <property type="entry name" value="PGP-like_dom2"/>
</dbReference>
<dbReference type="PANTHER" id="PTHR46470">
    <property type="entry name" value="N-ACYLNEURAMINATE-9-PHOSPHATASE"/>
    <property type="match status" value="1"/>
</dbReference>
<comment type="similarity">
    <text evidence="2">Belongs to the HAD-like hydrolase superfamily.</text>
</comment>
<dbReference type="InterPro" id="IPR036412">
    <property type="entry name" value="HAD-like_sf"/>
</dbReference>
<protein>
    <submittedName>
        <fullName evidence="5">HAD family hydrolase</fullName>
    </submittedName>
</protein>
<keyword evidence="3 5" id="KW-0378">Hydrolase</keyword>
<dbReference type="InterPro" id="IPR023214">
    <property type="entry name" value="HAD_sf"/>
</dbReference>
<dbReference type="Pfam" id="PF00702">
    <property type="entry name" value="Hydrolase"/>
    <property type="match status" value="1"/>
</dbReference>
<dbReference type="GO" id="GO:0016787">
    <property type="term" value="F:hydrolase activity"/>
    <property type="evidence" value="ECO:0007669"/>
    <property type="project" value="UniProtKB-KW"/>
</dbReference>
<dbReference type="SFLD" id="SFLDG01129">
    <property type="entry name" value="C1.5:_HAD__Beta-PGM__Phosphata"/>
    <property type="match status" value="1"/>
</dbReference>
<dbReference type="GO" id="GO:0044281">
    <property type="term" value="P:small molecule metabolic process"/>
    <property type="evidence" value="ECO:0007669"/>
    <property type="project" value="UniProtKB-ARBA"/>
</dbReference>
<dbReference type="Gene3D" id="1.10.150.240">
    <property type="entry name" value="Putative phosphatase, domain 2"/>
    <property type="match status" value="1"/>
</dbReference>
<name>A0A3R9Q0I4_9CREN</name>